<organism evidence="1 4">
    <name type="scientific">Mycolicibacterium lutetiense</name>
    <dbReference type="NCBI Taxonomy" id="1641992"/>
    <lineage>
        <taxon>Bacteria</taxon>
        <taxon>Bacillati</taxon>
        <taxon>Actinomycetota</taxon>
        <taxon>Actinomycetes</taxon>
        <taxon>Mycobacteriales</taxon>
        <taxon>Mycobacteriaceae</taxon>
        <taxon>Mycolicibacterium</taxon>
    </lineage>
</organism>
<reference evidence="1 4" key="1">
    <citation type="submission" date="2021-03" db="EMBL/GenBank/DDBJ databases">
        <title>Sequencing the genomes of 1000 actinobacteria strains.</title>
        <authorList>
            <person name="Klenk H.-P."/>
        </authorList>
    </citation>
    <scope>NUCLEOTIDE SEQUENCE [LARGE SCALE GENOMIC DNA]</scope>
    <source>
        <strain evidence="1 4">DSM 46713</strain>
    </source>
</reference>
<proteinExistence type="predicted"/>
<gene>
    <name evidence="1" type="ORF">JOF57_000008</name>
    <name evidence="2" type="ORF">JOF57_001846</name>
    <name evidence="3" type="ORF">JOF57_004049</name>
</gene>
<dbReference type="Pfam" id="PF09572">
    <property type="entry name" value="RE_XamI"/>
    <property type="match status" value="1"/>
</dbReference>
<sequence length="310" mass="34745">MTPAPSPRWTKEQFAAAAEAARREFVELRMQEPLEQYLDRFEEFRLTIEELIEGTVDLSQITEQAVDLLTKSSDMLTSIRYLAAPPISEDDLKEIADTRLSTKQLTSEDGAGAQRVIETVMQGLDRNRFPWVSENREPTPTEREVAVISTAALIAARKVETARRNESKNEQEDHVAEYLISQGFVQVPTRTVTNLSELPSQGEFCRESLFGERKADLIVRLWDGRAMPIECKVSNSSTNSVKRLNNDAAVKAVRWIEDFGRKLVVPAAVLSGVFKVHNLESAQQDGLTIFWAHNLDALGAFLDATKPKGI</sequence>
<evidence type="ECO:0000313" key="1">
    <source>
        <dbReference type="EMBL" id="MBP2450123.1"/>
    </source>
</evidence>
<evidence type="ECO:0000313" key="4">
    <source>
        <dbReference type="Proteomes" id="UP000694460"/>
    </source>
</evidence>
<evidence type="ECO:0000313" key="3">
    <source>
        <dbReference type="EMBL" id="MBP2454136.1"/>
    </source>
</evidence>
<keyword evidence="4" id="KW-1185">Reference proteome</keyword>
<dbReference type="EMBL" id="JAGIOP010000001">
    <property type="protein sequence ID" value="MBP2450123.1"/>
    <property type="molecule type" value="Genomic_DNA"/>
</dbReference>
<dbReference type="Proteomes" id="UP000694460">
    <property type="component" value="Unassembled WGS sequence"/>
</dbReference>
<evidence type="ECO:0008006" key="5">
    <source>
        <dbReference type="Google" id="ProtNLM"/>
    </source>
</evidence>
<dbReference type="InterPro" id="IPR019072">
    <property type="entry name" value="Restrct_endonuc_II_XamI"/>
</dbReference>
<accession>A0ABS4ZKV0</accession>
<comment type="caution">
    <text evidence="1">The sequence shown here is derived from an EMBL/GenBank/DDBJ whole genome shotgun (WGS) entry which is preliminary data.</text>
</comment>
<evidence type="ECO:0000313" key="2">
    <source>
        <dbReference type="EMBL" id="MBP2451933.1"/>
    </source>
</evidence>
<name>A0ABS4ZKV0_9MYCO</name>
<dbReference type="RefSeq" id="WP_209912449.1">
    <property type="nucleotide sequence ID" value="NZ_JAGIOP010000001.1"/>
</dbReference>
<dbReference type="EMBL" id="JAGIOP010000002">
    <property type="protein sequence ID" value="MBP2454136.1"/>
    <property type="molecule type" value="Genomic_DNA"/>
</dbReference>
<dbReference type="EMBL" id="JAGIOP010000002">
    <property type="protein sequence ID" value="MBP2451933.1"/>
    <property type="molecule type" value="Genomic_DNA"/>
</dbReference>
<protein>
    <recommendedName>
        <fullName evidence="5">XamI restriction endonuclease</fullName>
    </recommendedName>
</protein>